<evidence type="ECO:0000256" key="3">
    <source>
        <dbReference type="ARBA" id="ARBA00023157"/>
    </source>
</evidence>
<keyword evidence="2" id="KW-0201">Cytochrome c-type biogenesis</keyword>
<dbReference type="Pfam" id="PF14289">
    <property type="entry name" value="DUF4369"/>
    <property type="match status" value="1"/>
</dbReference>
<comment type="subcellular location">
    <subcellularLocation>
        <location evidence="1">Cell envelope</location>
    </subcellularLocation>
</comment>
<keyword evidence="5" id="KW-0732">Signal</keyword>
<dbReference type="InterPro" id="IPR012336">
    <property type="entry name" value="Thioredoxin-like_fold"/>
</dbReference>
<dbReference type="PROSITE" id="PS51352">
    <property type="entry name" value="THIOREDOXIN_2"/>
    <property type="match status" value="1"/>
</dbReference>
<proteinExistence type="predicted"/>
<feature type="domain" description="Thioredoxin" evidence="6">
    <location>
        <begin position="238"/>
        <end position="379"/>
    </location>
</feature>
<dbReference type="RefSeq" id="WP_079640525.1">
    <property type="nucleotide sequence ID" value="NZ_FUZF01000001.1"/>
</dbReference>
<evidence type="ECO:0000256" key="5">
    <source>
        <dbReference type="SAM" id="SignalP"/>
    </source>
</evidence>
<reference evidence="8" key="1">
    <citation type="submission" date="2017-02" db="EMBL/GenBank/DDBJ databases">
        <authorList>
            <person name="Varghese N."/>
            <person name="Submissions S."/>
        </authorList>
    </citation>
    <scope>NUCLEOTIDE SEQUENCE [LARGE SCALE GENOMIC DNA]</scope>
    <source>
        <strain evidence="8">DSM 24091</strain>
    </source>
</reference>
<dbReference type="InterPro" id="IPR013766">
    <property type="entry name" value="Thioredoxin_domain"/>
</dbReference>
<sequence>MMVIKQQLRILLSILCLLFICQVHGQDQEVIIKGSFKNWPKTRDVVFRMLSEGELIVDTILVKNGKFKYKRSFVVPVEVGLSYEPPLENKQKDHCRFYIDKGEIFITHSDSLRLAQITGPATTMDFEKFKKEVNPLREKMVAIRIKAQDILRSGGSKQDLDEIEEENQHLVEDFRATCQKFITENPNSLIALEVIKQLDGTSYSNAEVFKLFQGLNESVKQTEAGLTIAESFRIGMKTSLGTLLEEFTSLDTSRKPLTLGEVKAKGRLTLVDFWASWCKPCRAENPNLRKVYGEFHDKGFNIIAVSLDRSEAAWKNAIRQDQLPWYHVSSLKYWDEPIVKQFGISGVPDSFLLDSAGRIIGRGLRGDKLYEAVKLALTR</sequence>
<dbReference type="InterPro" id="IPR025380">
    <property type="entry name" value="DUF4369"/>
</dbReference>
<keyword evidence="4" id="KW-0676">Redox-active center</keyword>
<organism evidence="7 8">
    <name type="scientific">Sphingobacterium nematocida</name>
    <dbReference type="NCBI Taxonomy" id="1513896"/>
    <lineage>
        <taxon>Bacteria</taxon>
        <taxon>Pseudomonadati</taxon>
        <taxon>Bacteroidota</taxon>
        <taxon>Sphingobacteriia</taxon>
        <taxon>Sphingobacteriales</taxon>
        <taxon>Sphingobacteriaceae</taxon>
        <taxon>Sphingobacterium</taxon>
    </lineage>
</organism>
<dbReference type="SUPFAM" id="SSF52833">
    <property type="entry name" value="Thioredoxin-like"/>
    <property type="match status" value="1"/>
</dbReference>
<dbReference type="Gene3D" id="3.40.30.10">
    <property type="entry name" value="Glutaredoxin"/>
    <property type="match status" value="1"/>
</dbReference>
<dbReference type="InterPro" id="IPR050553">
    <property type="entry name" value="Thioredoxin_ResA/DsbE_sf"/>
</dbReference>
<dbReference type="EMBL" id="FUZF01000001">
    <property type="protein sequence ID" value="SKB38453.1"/>
    <property type="molecule type" value="Genomic_DNA"/>
</dbReference>
<dbReference type="CDD" id="cd02966">
    <property type="entry name" value="TlpA_like_family"/>
    <property type="match status" value="1"/>
</dbReference>
<keyword evidence="3" id="KW-1015">Disulfide bond</keyword>
<evidence type="ECO:0000256" key="4">
    <source>
        <dbReference type="ARBA" id="ARBA00023284"/>
    </source>
</evidence>
<evidence type="ECO:0000256" key="2">
    <source>
        <dbReference type="ARBA" id="ARBA00022748"/>
    </source>
</evidence>
<feature type="chain" id="PRO_5012256351" evidence="5">
    <location>
        <begin position="26"/>
        <end position="379"/>
    </location>
</feature>
<dbReference type="Proteomes" id="UP000190150">
    <property type="component" value="Unassembled WGS sequence"/>
</dbReference>
<dbReference type="GO" id="GO:0016853">
    <property type="term" value="F:isomerase activity"/>
    <property type="evidence" value="ECO:0007669"/>
    <property type="project" value="UniProtKB-KW"/>
</dbReference>
<dbReference type="PANTHER" id="PTHR42852:SF6">
    <property type="entry name" value="THIOL:DISULFIDE INTERCHANGE PROTEIN DSBE"/>
    <property type="match status" value="1"/>
</dbReference>
<dbReference type="OrthoDB" id="750178at2"/>
<dbReference type="InterPro" id="IPR036249">
    <property type="entry name" value="Thioredoxin-like_sf"/>
</dbReference>
<dbReference type="AlphaFoldDB" id="A0A1T5AV28"/>
<name>A0A1T5AV28_9SPHI</name>
<dbReference type="Pfam" id="PF13905">
    <property type="entry name" value="Thioredoxin_8"/>
    <property type="match status" value="1"/>
</dbReference>
<protein>
    <submittedName>
        <fullName evidence="7">Thiol-disulfide isomerase or thioredoxin</fullName>
    </submittedName>
</protein>
<dbReference type="STRING" id="1513896.SAMN05660841_00167"/>
<dbReference type="GO" id="GO:0030313">
    <property type="term" value="C:cell envelope"/>
    <property type="evidence" value="ECO:0007669"/>
    <property type="project" value="UniProtKB-SubCell"/>
</dbReference>
<feature type="signal peptide" evidence="5">
    <location>
        <begin position="1"/>
        <end position="25"/>
    </location>
</feature>
<dbReference type="PANTHER" id="PTHR42852">
    <property type="entry name" value="THIOL:DISULFIDE INTERCHANGE PROTEIN DSBE"/>
    <property type="match status" value="1"/>
</dbReference>
<evidence type="ECO:0000313" key="8">
    <source>
        <dbReference type="Proteomes" id="UP000190150"/>
    </source>
</evidence>
<gene>
    <name evidence="7" type="ORF">SAMN05660841_00167</name>
</gene>
<keyword evidence="7" id="KW-0413">Isomerase</keyword>
<dbReference type="GO" id="GO:0017004">
    <property type="term" value="P:cytochrome complex assembly"/>
    <property type="evidence" value="ECO:0007669"/>
    <property type="project" value="UniProtKB-KW"/>
</dbReference>
<evidence type="ECO:0000256" key="1">
    <source>
        <dbReference type="ARBA" id="ARBA00004196"/>
    </source>
</evidence>
<keyword evidence="8" id="KW-1185">Reference proteome</keyword>
<evidence type="ECO:0000313" key="7">
    <source>
        <dbReference type="EMBL" id="SKB38453.1"/>
    </source>
</evidence>
<accession>A0A1T5AV28</accession>
<evidence type="ECO:0000259" key="6">
    <source>
        <dbReference type="PROSITE" id="PS51352"/>
    </source>
</evidence>